<keyword evidence="7" id="KW-1185">Reference proteome</keyword>
<dbReference type="Proteomes" id="UP000813427">
    <property type="component" value="Unassembled WGS sequence"/>
</dbReference>
<evidence type="ECO:0000313" key="7">
    <source>
        <dbReference type="Proteomes" id="UP000813427"/>
    </source>
</evidence>
<evidence type="ECO:0000256" key="4">
    <source>
        <dbReference type="ARBA" id="ARBA00023136"/>
    </source>
</evidence>
<feature type="transmembrane region" description="Helical" evidence="5">
    <location>
        <begin position="125"/>
        <end position="145"/>
    </location>
</feature>
<feature type="transmembrane region" description="Helical" evidence="5">
    <location>
        <begin position="333"/>
        <end position="355"/>
    </location>
</feature>
<dbReference type="AlphaFoldDB" id="A0A8K0RJS1"/>
<evidence type="ECO:0000256" key="5">
    <source>
        <dbReference type="SAM" id="Phobius"/>
    </source>
</evidence>
<evidence type="ECO:0000256" key="3">
    <source>
        <dbReference type="ARBA" id="ARBA00022989"/>
    </source>
</evidence>
<comment type="subcellular location">
    <subcellularLocation>
        <location evidence="1">Membrane</location>
        <topology evidence="1">Multi-pass membrane protein</topology>
    </subcellularLocation>
</comment>
<feature type="transmembrane region" description="Helical" evidence="5">
    <location>
        <begin position="157"/>
        <end position="177"/>
    </location>
</feature>
<evidence type="ECO:0000256" key="1">
    <source>
        <dbReference type="ARBA" id="ARBA00004141"/>
    </source>
</evidence>
<feature type="transmembrane region" description="Helical" evidence="5">
    <location>
        <begin position="84"/>
        <end position="105"/>
    </location>
</feature>
<dbReference type="GO" id="GO:0016020">
    <property type="term" value="C:membrane"/>
    <property type="evidence" value="ECO:0007669"/>
    <property type="project" value="UniProtKB-SubCell"/>
</dbReference>
<keyword evidence="2 5" id="KW-0812">Transmembrane</keyword>
<dbReference type="OrthoDB" id="5348404at2759"/>
<keyword evidence="4 5" id="KW-0472">Membrane</keyword>
<feature type="transmembrane region" description="Helical" evidence="5">
    <location>
        <begin position="294"/>
        <end position="313"/>
    </location>
</feature>
<dbReference type="EMBL" id="JAGPXF010000009">
    <property type="protein sequence ID" value="KAH7231027.1"/>
    <property type="molecule type" value="Genomic_DNA"/>
</dbReference>
<dbReference type="PANTHER" id="PTHR23423">
    <property type="entry name" value="ORGANIC SOLUTE TRANSPORTER-RELATED"/>
    <property type="match status" value="1"/>
</dbReference>
<evidence type="ECO:0000256" key="2">
    <source>
        <dbReference type="ARBA" id="ARBA00022692"/>
    </source>
</evidence>
<reference evidence="6" key="1">
    <citation type="journal article" date="2021" name="Nat. Commun.">
        <title>Genetic determinants of endophytism in the Arabidopsis root mycobiome.</title>
        <authorList>
            <person name="Mesny F."/>
            <person name="Miyauchi S."/>
            <person name="Thiergart T."/>
            <person name="Pickel B."/>
            <person name="Atanasova L."/>
            <person name="Karlsson M."/>
            <person name="Huettel B."/>
            <person name="Barry K.W."/>
            <person name="Haridas S."/>
            <person name="Chen C."/>
            <person name="Bauer D."/>
            <person name="Andreopoulos W."/>
            <person name="Pangilinan J."/>
            <person name="LaButti K."/>
            <person name="Riley R."/>
            <person name="Lipzen A."/>
            <person name="Clum A."/>
            <person name="Drula E."/>
            <person name="Henrissat B."/>
            <person name="Kohler A."/>
            <person name="Grigoriev I.V."/>
            <person name="Martin F.M."/>
            <person name="Hacquard S."/>
        </authorList>
    </citation>
    <scope>NUCLEOTIDE SEQUENCE</scope>
    <source>
        <strain evidence="6">MPI-SDFR-AT-0068</strain>
    </source>
</reference>
<keyword evidence="3 5" id="KW-1133">Transmembrane helix</keyword>
<dbReference type="Pfam" id="PF03619">
    <property type="entry name" value="Solute_trans_a"/>
    <property type="match status" value="1"/>
</dbReference>
<name>A0A8K0RJS1_9HYPO</name>
<evidence type="ECO:0000313" key="6">
    <source>
        <dbReference type="EMBL" id="KAH7231027.1"/>
    </source>
</evidence>
<sequence length="444" mass="50209">MLSQTKKHVADFLPTTCDASLLTAVRLRSATWQCTSEHSRRFEYYFDSTPSKRSHTTMAKCKEHPLDVDIDEKDLSIGLTVHGLLILIAAFSCLVACLVSAYLIYKHAQNFTKPPQQRQVIRILFMVPVYSIACVCSIIFCRQYIYIAATYEFYESLVIAAFFLLLCQILHVNLATLQANLAELQPKPWVPPIRLVAFCFGNRTGKALNGQRWFNTICVGVLQFCVVKFLGALVKCITEAAGVYCKESNSASHAKIYVMVIEIISLVSAMMCLLQFYKEIRHRIAQHQPMLKFLAIKLVIMVFYIQSFIFSFITKPGGPVKPTAYISYPSWAVGIPSTLLCIEMVFASVLHLYAFPYRSYQNIQSCSNEGSEALEQTDQSESGYQGLNTADYYYDSIWSEGTKWSAEPQTSARGAVLQALGFKEILQGIGKAAKWFFVMRRQQR</sequence>
<dbReference type="InterPro" id="IPR005178">
    <property type="entry name" value="Ostalpha/TMEM184C"/>
</dbReference>
<dbReference type="SMART" id="SM01417">
    <property type="entry name" value="Solute_trans_a"/>
    <property type="match status" value="1"/>
</dbReference>
<accession>A0A8K0RJS1</accession>
<feature type="transmembrane region" description="Helical" evidence="5">
    <location>
        <begin position="254"/>
        <end position="274"/>
    </location>
</feature>
<gene>
    <name evidence="6" type="ORF">BKA59DRAFT_488736</name>
</gene>
<protein>
    <submittedName>
        <fullName evidence="6">Organic solute transporter Ostalpha-domain-containing protein</fullName>
    </submittedName>
</protein>
<organism evidence="6 7">
    <name type="scientific">Fusarium tricinctum</name>
    <dbReference type="NCBI Taxonomy" id="61284"/>
    <lineage>
        <taxon>Eukaryota</taxon>
        <taxon>Fungi</taxon>
        <taxon>Dikarya</taxon>
        <taxon>Ascomycota</taxon>
        <taxon>Pezizomycotina</taxon>
        <taxon>Sordariomycetes</taxon>
        <taxon>Hypocreomycetidae</taxon>
        <taxon>Hypocreales</taxon>
        <taxon>Nectriaceae</taxon>
        <taxon>Fusarium</taxon>
        <taxon>Fusarium tricinctum species complex</taxon>
    </lineage>
</organism>
<comment type="caution">
    <text evidence="6">The sequence shown here is derived from an EMBL/GenBank/DDBJ whole genome shotgun (WGS) entry which is preliminary data.</text>
</comment>
<proteinExistence type="predicted"/>